<sequence length="234" mass="25965">MGQRRFEARRCDGCGLHDELCVCAHRPQLSLATALLVVQNNKERHKPTNTARMLPQVLTNCELVQFGVRGCEFDPSALTRPERDYVLIFPRVLDPEGGAPEPAPILDRSQLAARRAARPDAIQTFVLLDGTWAQCSRMSRRLPELATMQAFALPEGPPSHWGVRVPSEPSRISSFEAGVRVIELAEGPGPALALQTYFDHVAAGMLFMKAKQRSPAVPEHWVAEREHRFGRSPG</sequence>
<comment type="caution">
    <text evidence="7">The sequence shown here is derived from an EMBL/GenBank/DDBJ whole genome shotgun (WGS) entry which is preliminary data.</text>
</comment>
<accession>A0A2S9YX72</accession>
<dbReference type="OrthoDB" id="268835at2"/>
<keyword evidence="3" id="KW-0949">S-adenosyl-L-methionine</keyword>
<dbReference type="Proteomes" id="UP000238823">
    <property type="component" value="Unassembled WGS sequence"/>
</dbReference>
<dbReference type="PANTHER" id="PTHR21392">
    <property type="entry name" value="TRNA-URIDINE AMINOCARBOXYPROPYLTRANSFERASE 2"/>
    <property type="match status" value="1"/>
</dbReference>
<evidence type="ECO:0000256" key="5">
    <source>
        <dbReference type="ARBA" id="ARBA00034489"/>
    </source>
</evidence>
<dbReference type="Pfam" id="PF03942">
    <property type="entry name" value="DTW"/>
    <property type="match status" value="1"/>
</dbReference>
<reference evidence="7 8" key="1">
    <citation type="submission" date="2018-03" db="EMBL/GenBank/DDBJ databases">
        <title>Draft Genome Sequences of the Obligatory Marine Myxobacteria Enhygromyxa salina SWB007.</title>
        <authorList>
            <person name="Poehlein A."/>
            <person name="Moghaddam J.A."/>
            <person name="Harms H."/>
            <person name="Alanjari M."/>
            <person name="Koenig G.M."/>
            <person name="Daniel R."/>
            <person name="Schaeberle T.F."/>
        </authorList>
    </citation>
    <scope>NUCLEOTIDE SEQUENCE [LARGE SCALE GENOMIC DNA]</scope>
    <source>
        <strain evidence="7 8">SWB007</strain>
    </source>
</reference>
<feature type="domain" description="DTW" evidence="6">
    <location>
        <begin position="7"/>
        <end position="210"/>
    </location>
</feature>
<dbReference type="RefSeq" id="WP_106087794.1">
    <property type="nucleotide sequence ID" value="NZ_PVNL01000015.1"/>
</dbReference>
<dbReference type="PANTHER" id="PTHR21392:SF0">
    <property type="entry name" value="TRNA-URIDINE AMINOCARBOXYPROPYLTRANSFERASE 2"/>
    <property type="match status" value="1"/>
</dbReference>
<evidence type="ECO:0000256" key="4">
    <source>
        <dbReference type="ARBA" id="ARBA00022694"/>
    </source>
</evidence>
<protein>
    <recommendedName>
        <fullName evidence="1">tRNA-uridine aminocarboxypropyltransferase</fullName>
        <ecNumber evidence="1">2.5.1.25</ecNumber>
    </recommendedName>
</protein>
<dbReference type="GO" id="GO:0008033">
    <property type="term" value="P:tRNA processing"/>
    <property type="evidence" value="ECO:0007669"/>
    <property type="project" value="UniProtKB-KW"/>
</dbReference>
<evidence type="ECO:0000256" key="3">
    <source>
        <dbReference type="ARBA" id="ARBA00022691"/>
    </source>
</evidence>
<name>A0A2S9YX72_9BACT</name>
<keyword evidence="4" id="KW-0819">tRNA processing</keyword>
<evidence type="ECO:0000313" key="8">
    <source>
        <dbReference type="Proteomes" id="UP000238823"/>
    </source>
</evidence>
<dbReference type="InterPro" id="IPR005636">
    <property type="entry name" value="DTW"/>
</dbReference>
<dbReference type="AlphaFoldDB" id="A0A2S9YX72"/>
<dbReference type="GO" id="GO:0016432">
    <property type="term" value="F:tRNA-uridine aminocarboxypropyltransferase activity"/>
    <property type="evidence" value="ECO:0007669"/>
    <property type="project" value="UniProtKB-EC"/>
</dbReference>
<evidence type="ECO:0000259" key="6">
    <source>
        <dbReference type="SMART" id="SM01144"/>
    </source>
</evidence>
<evidence type="ECO:0000256" key="1">
    <source>
        <dbReference type="ARBA" id="ARBA00012386"/>
    </source>
</evidence>
<organism evidence="7 8">
    <name type="scientific">Enhygromyxa salina</name>
    <dbReference type="NCBI Taxonomy" id="215803"/>
    <lineage>
        <taxon>Bacteria</taxon>
        <taxon>Pseudomonadati</taxon>
        <taxon>Myxococcota</taxon>
        <taxon>Polyangia</taxon>
        <taxon>Nannocystales</taxon>
        <taxon>Nannocystaceae</taxon>
        <taxon>Enhygromyxa</taxon>
    </lineage>
</organism>
<evidence type="ECO:0000313" key="7">
    <source>
        <dbReference type="EMBL" id="PRQ09659.1"/>
    </source>
</evidence>
<keyword evidence="2" id="KW-0808">Transferase</keyword>
<dbReference type="InterPro" id="IPR039262">
    <property type="entry name" value="DTWD2/TAPT"/>
</dbReference>
<gene>
    <name evidence="7" type="ORF">ENSA7_07210</name>
</gene>
<dbReference type="SMART" id="SM01144">
    <property type="entry name" value="DTW"/>
    <property type="match status" value="1"/>
</dbReference>
<evidence type="ECO:0000256" key="2">
    <source>
        <dbReference type="ARBA" id="ARBA00022679"/>
    </source>
</evidence>
<dbReference type="EC" id="2.5.1.25" evidence="1"/>
<comment type="similarity">
    <text evidence="5">Belongs to the TDD superfamily. DTWD2 family.</text>
</comment>
<proteinExistence type="inferred from homology"/>
<dbReference type="EMBL" id="PVNL01000015">
    <property type="protein sequence ID" value="PRQ09659.1"/>
    <property type="molecule type" value="Genomic_DNA"/>
</dbReference>